<gene>
    <name evidence="4" type="ORF">NADFUDRAFT_49614</name>
</gene>
<dbReference type="PANTHER" id="PTHR24320:SF282">
    <property type="entry name" value="WW DOMAIN-CONTAINING OXIDOREDUCTASE"/>
    <property type="match status" value="1"/>
</dbReference>
<dbReference type="EMBL" id="KV454407">
    <property type="protein sequence ID" value="ODQ67174.1"/>
    <property type="molecule type" value="Genomic_DNA"/>
</dbReference>
<dbReference type="STRING" id="857566.A0A1E3PPL4"/>
<evidence type="ECO:0000256" key="2">
    <source>
        <dbReference type="ARBA" id="ARBA00022857"/>
    </source>
</evidence>
<keyword evidence="5" id="KW-1185">Reference proteome</keyword>
<dbReference type="GO" id="GO:0016491">
    <property type="term" value="F:oxidoreductase activity"/>
    <property type="evidence" value="ECO:0007669"/>
    <property type="project" value="UniProtKB-KW"/>
</dbReference>
<dbReference type="PANTHER" id="PTHR24320">
    <property type="entry name" value="RETINOL DEHYDROGENASE"/>
    <property type="match status" value="1"/>
</dbReference>
<reference evidence="4 5" key="1">
    <citation type="journal article" date="2016" name="Proc. Natl. Acad. Sci. U.S.A.">
        <title>Comparative genomics of biotechnologically important yeasts.</title>
        <authorList>
            <person name="Riley R."/>
            <person name="Haridas S."/>
            <person name="Wolfe K.H."/>
            <person name="Lopes M.R."/>
            <person name="Hittinger C.T."/>
            <person name="Goeker M."/>
            <person name="Salamov A.A."/>
            <person name="Wisecaver J.H."/>
            <person name="Long T.M."/>
            <person name="Calvey C.H."/>
            <person name="Aerts A.L."/>
            <person name="Barry K.W."/>
            <person name="Choi C."/>
            <person name="Clum A."/>
            <person name="Coughlan A.Y."/>
            <person name="Deshpande S."/>
            <person name="Douglass A.P."/>
            <person name="Hanson S.J."/>
            <person name="Klenk H.-P."/>
            <person name="LaButti K.M."/>
            <person name="Lapidus A."/>
            <person name="Lindquist E.A."/>
            <person name="Lipzen A.M."/>
            <person name="Meier-Kolthoff J.P."/>
            <person name="Ohm R.A."/>
            <person name="Otillar R.P."/>
            <person name="Pangilinan J.L."/>
            <person name="Peng Y."/>
            <person name="Rokas A."/>
            <person name="Rosa C.A."/>
            <person name="Scheuner C."/>
            <person name="Sibirny A.A."/>
            <person name="Slot J.C."/>
            <person name="Stielow J.B."/>
            <person name="Sun H."/>
            <person name="Kurtzman C.P."/>
            <person name="Blackwell M."/>
            <person name="Grigoriev I.V."/>
            <person name="Jeffries T.W."/>
        </authorList>
    </citation>
    <scope>NUCLEOTIDE SEQUENCE [LARGE SCALE GENOMIC DNA]</scope>
    <source>
        <strain evidence="4 5">DSM 6958</strain>
    </source>
</reference>
<evidence type="ECO:0000256" key="3">
    <source>
        <dbReference type="ARBA" id="ARBA00023002"/>
    </source>
</evidence>
<comment type="similarity">
    <text evidence="1">Belongs to the short-chain dehydrogenases/reductases (SDR) family.</text>
</comment>
<dbReference type="InterPro" id="IPR002347">
    <property type="entry name" value="SDR_fam"/>
</dbReference>
<dbReference type="PRINTS" id="PR00081">
    <property type="entry name" value="GDHRDH"/>
</dbReference>
<evidence type="ECO:0000256" key="1">
    <source>
        <dbReference type="ARBA" id="ARBA00006484"/>
    </source>
</evidence>
<evidence type="ECO:0000313" key="4">
    <source>
        <dbReference type="EMBL" id="ODQ67174.1"/>
    </source>
</evidence>
<name>A0A1E3PPL4_9ASCO</name>
<dbReference type="Proteomes" id="UP000095009">
    <property type="component" value="Unassembled WGS sequence"/>
</dbReference>
<dbReference type="Gene3D" id="3.40.50.720">
    <property type="entry name" value="NAD(P)-binding Rossmann-like Domain"/>
    <property type="match status" value="1"/>
</dbReference>
<keyword evidence="2" id="KW-0521">NADP</keyword>
<accession>A0A1E3PPL4</accession>
<protein>
    <submittedName>
        <fullName evidence="4">NAD(P)-binding protein</fullName>
    </submittedName>
</protein>
<organism evidence="4 5">
    <name type="scientific">Nadsonia fulvescens var. elongata DSM 6958</name>
    <dbReference type="NCBI Taxonomy" id="857566"/>
    <lineage>
        <taxon>Eukaryota</taxon>
        <taxon>Fungi</taxon>
        <taxon>Dikarya</taxon>
        <taxon>Ascomycota</taxon>
        <taxon>Saccharomycotina</taxon>
        <taxon>Dipodascomycetes</taxon>
        <taxon>Dipodascales</taxon>
        <taxon>Dipodascales incertae sedis</taxon>
        <taxon>Nadsonia</taxon>
    </lineage>
</organism>
<proteinExistence type="inferred from homology"/>
<dbReference type="OrthoDB" id="191139at2759"/>
<sequence length="339" mass="38680">MVAINQTDLFKEIHDTNSLPFLKPSEERKVCLISGANSGIGFFATLHLYLHGWVIYMACRNEDKTRKAIIDIETEAKKRVQDGSISEQFKGFGEMKFIRMDLTSFESVQKAANEYLSVETSLDLLINNAGVMALPHIITDDGYEIQFQTNYLSMFLLTMNLLDVIKQTPNSRVVYVSSIGHYFAFRKTLLINTFNWAPNFISTWFRYGYSKVYGMHLMKYLSRKVEGDNLFMSVHPGFIMNTGLYDYWLQTPYFGGAFSYFLKHFGNKLGLSNEEGCMPLLKAALSPALGPSDNGKYFAEFGRESPESKLALNENASIEEFVWALEQLQRKGYLKDTKA</sequence>
<dbReference type="SUPFAM" id="SSF51735">
    <property type="entry name" value="NAD(P)-binding Rossmann-fold domains"/>
    <property type="match status" value="1"/>
</dbReference>
<dbReference type="Pfam" id="PF00106">
    <property type="entry name" value="adh_short"/>
    <property type="match status" value="1"/>
</dbReference>
<dbReference type="AlphaFoldDB" id="A0A1E3PPL4"/>
<keyword evidence="3" id="KW-0560">Oxidoreductase</keyword>
<evidence type="ECO:0000313" key="5">
    <source>
        <dbReference type="Proteomes" id="UP000095009"/>
    </source>
</evidence>
<dbReference type="InterPro" id="IPR036291">
    <property type="entry name" value="NAD(P)-bd_dom_sf"/>
</dbReference>